<sequence length="78" mass="9815">MVLKKERFSLIDSLRQAYPLRWLLQIAEVSKAGYYKWRKYHNVQRLRQKRDMWHKEHILSIHRQHPYYGYKRMTRALV</sequence>
<gene>
    <name evidence="1" type="ORF">KNN_03625</name>
</gene>
<name>A0A9W4A9Q7_BACTO</name>
<dbReference type="AlphaFoldDB" id="A0A9W4A9Q7"/>
<organism evidence="1 2">
    <name type="scientific">Bacillus thuringiensis subsp. tolworthi</name>
    <dbReference type="NCBI Taxonomy" id="1442"/>
    <lineage>
        <taxon>Bacteria</taxon>
        <taxon>Bacillati</taxon>
        <taxon>Bacillota</taxon>
        <taxon>Bacilli</taxon>
        <taxon>Bacillales</taxon>
        <taxon>Bacillaceae</taxon>
        <taxon>Bacillus</taxon>
        <taxon>Bacillus cereus group</taxon>
    </lineage>
</organism>
<proteinExistence type="predicted"/>
<dbReference type="Proteomes" id="UP000055316">
    <property type="component" value="Chromosome"/>
</dbReference>
<reference evidence="1 2" key="1">
    <citation type="submission" date="2015-05" db="EMBL/GenBank/DDBJ databases">
        <title>Whole genome sequence of Bacillus thuringiensis serovar tolworthi Pasteur Institute Standard strain.</title>
        <authorList>
            <person name="Kanda K."/>
            <person name="Nakashima K."/>
            <person name="Nagano Y."/>
        </authorList>
    </citation>
    <scope>NUCLEOTIDE SEQUENCE [LARGE SCALE GENOMIC DNA]</scope>
    <source>
        <strain evidence="1 2">Pasteur Institute Standard strain</strain>
    </source>
</reference>
<accession>A0A9W4A9Q7</accession>
<protein>
    <submittedName>
        <fullName evidence="1">Integrase</fullName>
    </submittedName>
</protein>
<dbReference type="EMBL" id="AP014864">
    <property type="protein sequence ID" value="BAR84469.1"/>
    <property type="molecule type" value="Genomic_DNA"/>
</dbReference>
<evidence type="ECO:0000313" key="2">
    <source>
        <dbReference type="Proteomes" id="UP000055316"/>
    </source>
</evidence>
<evidence type="ECO:0000313" key="1">
    <source>
        <dbReference type="EMBL" id="BAR84469.1"/>
    </source>
</evidence>